<comment type="caution">
    <text evidence="1">The sequence shown here is derived from an EMBL/GenBank/DDBJ whole genome shotgun (WGS) entry which is preliminary data.</text>
</comment>
<reference evidence="1 2" key="1">
    <citation type="submission" date="2009-10" db="EMBL/GenBank/DDBJ databases">
        <authorList>
            <person name="Qin X."/>
            <person name="Bachman B."/>
            <person name="Battles P."/>
            <person name="Bell A."/>
            <person name="Bess C."/>
            <person name="Bickham C."/>
            <person name="Chaboub L."/>
            <person name="Chen D."/>
            <person name="Coyle M."/>
            <person name="Deiros D.R."/>
            <person name="Dinh H."/>
            <person name="Forbes L."/>
            <person name="Fowler G."/>
            <person name="Francisco L."/>
            <person name="Fu Q."/>
            <person name="Gubbala S."/>
            <person name="Hale W."/>
            <person name="Han Y."/>
            <person name="Hemphill L."/>
            <person name="Highlander S.K."/>
            <person name="Hirani K."/>
            <person name="Hogues M."/>
            <person name="Jackson L."/>
            <person name="Jakkamsetti A."/>
            <person name="Javaid M."/>
            <person name="Jiang H."/>
            <person name="Korchina V."/>
            <person name="Kovar C."/>
            <person name="Lara F."/>
            <person name="Lee S."/>
            <person name="Mata R."/>
            <person name="Mathew T."/>
            <person name="Moen C."/>
            <person name="Morales K."/>
            <person name="Munidasa M."/>
            <person name="Nazareth L."/>
            <person name="Ngo R."/>
            <person name="Nguyen L."/>
            <person name="Okwuonu G."/>
            <person name="Ongeri F."/>
            <person name="Patil S."/>
            <person name="Petrosino J."/>
            <person name="Pham C."/>
            <person name="Pham P."/>
            <person name="Pu L.-L."/>
            <person name="Puazo M."/>
            <person name="Raj R."/>
            <person name="Reid J."/>
            <person name="Rouhana J."/>
            <person name="Saada N."/>
            <person name="Shang Y."/>
            <person name="Simmons D."/>
            <person name="Thornton R."/>
            <person name="Warren J."/>
            <person name="Weissenberger G."/>
            <person name="Zhang J."/>
            <person name="Zhang L."/>
            <person name="Zhou C."/>
            <person name="Zhu D."/>
            <person name="Muzny D."/>
            <person name="Worley K."/>
            <person name="Gibbs R."/>
        </authorList>
    </citation>
    <scope>NUCLEOTIDE SEQUENCE [LARGE SCALE GENOMIC DNA]</scope>
    <source>
        <strain evidence="1 2">DSM 17361</strain>
    </source>
</reference>
<organism evidence="1 2">
    <name type="scientific">Hallella bergensis DSM 17361</name>
    <dbReference type="NCBI Taxonomy" id="585502"/>
    <lineage>
        <taxon>Bacteria</taxon>
        <taxon>Pseudomonadati</taxon>
        <taxon>Bacteroidota</taxon>
        <taxon>Bacteroidia</taxon>
        <taxon>Bacteroidales</taxon>
        <taxon>Prevotellaceae</taxon>
        <taxon>Hallella</taxon>
    </lineage>
</organism>
<accession>D1PYS1</accession>
<dbReference type="HOGENOM" id="CLU_3139072_0_0_10"/>
<evidence type="ECO:0000313" key="1">
    <source>
        <dbReference type="EMBL" id="EFA43510.1"/>
    </source>
</evidence>
<sequence length="49" mass="5590">MASDTTGSPTSIQVTADTTNDLFILYQLIIMFSCLTDRTRKKYIPILKY</sequence>
<proteinExistence type="predicted"/>
<gene>
    <name evidence="1" type="ORF">HMPREF0645_2106</name>
</gene>
<dbReference type="AlphaFoldDB" id="D1PYS1"/>
<protein>
    <submittedName>
        <fullName evidence="1">Uncharacterized protein</fullName>
    </submittedName>
</protein>
<evidence type="ECO:0000313" key="2">
    <source>
        <dbReference type="Proteomes" id="UP000003160"/>
    </source>
</evidence>
<dbReference type="EMBL" id="ACKS01000079">
    <property type="protein sequence ID" value="EFA43510.1"/>
    <property type="molecule type" value="Genomic_DNA"/>
</dbReference>
<name>D1PYS1_9BACT</name>
<keyword evidence="2" id="KW-1185">Reference proteome</keyword>
<dbReference type="Proteomes" id="UP000003160">
    <property type="component" value="Unassembled WGS sequence"/>
</dbReference>